<dbReference type="InterPro" id="IPR009057">
    <property type="entry name" value="Homeodomain-like_sf"/>
</dbReference>
<evidence type="ECO:0000256" key="3">
    <source>
        <dbReference type="ARBA" id="ARBA00023163"/>
    </source>
</evidence>
<keyword evidence="2" id="KW-0238">DNA-binding</keyword>
<evidence type="ECO:0000256" key="2">
    <source>
        <dbReference type="ARBA" id="ARBA00023125"/>
    </source>
</evidence>
<dbReference type="InterPro" id="IPR018060">
    <property type="entry name" value="HTH_AraC"/>
</dbReference>
<evidence type="ECO:0000313" key="6">
    <source>
        <dbReference type="Proteomes" id="UP000653231"/>
    </source>
</evidence>
<sequence length="316" mass="35037">MLLLDTATMPASERAEAYFAIASGESGSCSVEHEDDGDRLWKRLEVWRFGPLTLFATQGSGMRIRRTARHARFDSSQTVSVITQSAGRGAFSWNGHQQRVTADTLVLAHKTAGYEYGWSGSGLSVAFMVGADELGLPEDMVRTAIPLLSSSRIRPLLLNHVRAVHADADRLSTEAGAAAIGDSTLHLTRALVASVAADRAARRTIAEETLLTRVLAYARAHLTDPQLTPQRIAHVHNVSLRTLYRACEDAELSLEKWIIRQRLQGARRDLAASEHAHRTIAAICRSWGFTSPGYFSRRFHDVYGTTPRQWRRHNLN</sequence>
<evidence type="ECO:0000259" key="4">
    <source>
        <dbReference type="PROSITE" id="PS01124"/>
    </source>
</evidence>
<reference evidence="5 6" key="1">
    <citation type="submission" date="2020-09" db="EMBL/GenBank/DDBJ databases">
        <title>Actinomycete isolated from the Camponotus japonicus Mayr.</title>
        <authorList>
            <person name="Gong X."/>
        </authorList>
    </citation>
    <scope>NUCLEOTIDE SEQUENCE [LARGE SCALE GENOMIC DNA]</scope>
    <source>
        <strain evidence="5 6">2C-HV3</strain>
    </source>
</reference>
<dbReference type="PANTHER" id="PTHR46796">
    <property type="entry name" value="HTH-TYPE TRANSCRIPTIONAL ACTIVATOR RHAS-RELATED"/>
    <property type="match status" value="1"/>
</dbReference>
<dbReference type="PROSITE" id="PS01124">
    <property type="entry name" value="HTH_ARAC_FAMILY_2"/>
    <property type="match status" value="1"/>
</dbReference>
<keyword evidence="3" id="KW-0804">Transcription</keyword>
<dbReference type="EMBL" id="JACXRZ010000003">
    <property type="protein sequence ID" value="MBD3142176.1"/>
    <property type="molecule type" value="Genomic_DNA"/>
</dbReference>
<dbReference type="SMART" id="SM00342">
    <property type="entry name" value="HTH_ARAC"/>
    <property type="match status" value="1"/>
</dbReference>
<proteinExistence type="predicted"/>
<dbReference type="Gene3D" id="1.10.10.60">
    <property type="entry name" value="Homeodomain-like"/>
    <property type="match status" value="1"/>
</dbReference>
<organism evidence="5 6">
    <name type="scientific">Microbispora bryophytorum subsp. camponoti</name>
    <dbReference type="NCBI Taxonomy" id="1677852"/>
    <lineage>
        <taxon>Bacteria</taxon>
        <taxon>Bacillati</taxon>
        <taxon>Actinomycetota</taxon>
        <taxon>Actinomycetes</taxon>
        <taxon>Streptosporangiales</taxon>
        <taxon>Streptosporangiaceae</taxon>
        <taxon>Microbispora</taxon>
    </lineage>
</organism>
<dbReference type="Proteomes" id="UP000653231">
    <property type="component" value="Unassembled WGS sequence"/>
</dbReference>
<keyword evidence="1" id="KW-0805">Transcription regulation</keyword>
<gene>
    <name evidence="5" type="ORF">IEQ31_03105</name>
</gene>
<dbReference type="SUPFAM" id="SSF46689">
    <property type="entry name" value="Homeodomain-like"/>
    <property type="match status" value="1"/>
</dbReference>
<evidence type="ECO:0000313" key="5">
    <source>
        <dbReference type="EMBL" id="MBD3142176.1"/>
    </source>
</evidence>
<comment type="caution">
    <text evidence="5">The sequence shown here is derived from an EMBL/GenBank/DDBJ whole genome shotgun (WGS) entry which is preliminary data.</text>
</comment>
<keyword evidence="6" id="KW-1185">Reference proteome</keyword>
<feature type="domain" description="HTH araC/xylS-type" evidence="4">
    <location>
        <begin position="212"/>
        <end position="313"/>
    </location>
</feature>
<evidence type="ECO:0000256" key="1">
    <source>
        <dbReference type="ARBA" id="ARBA00023015"/>
    </source>
</evidence>
<dbReference type="InterPro" id="IPR050204">
    <property type="entry name" value="AraC_XylS_family_regulators"/>
</dbReference>
<name>A0ABR8KTU7_9ACTN</name>
<dbReference type="RefSeq" id="WP_191050019.1">
    <property type="nucleotide sequence ID" value="NZ_JACXRZ010000003.1"/>
</dbReference>
<protein>
    <submittedName>
        <fullName evidence="5">Helix-turn-helix domain-containing protein</fullName>
    </submittedName>
</protein>
<dbReference type="Pfam" id="PF12833">
    <property type="entry name" value="HTH_18"/>
    <property type="match status" value="1"/>
</dbReference>
<accession>A0ABR8KTU7</accession>